<proteinExistence type="inferred from homology"/>
<feature type="transmembrane region" description="Helical" evidence="7">
    <location>
        <begin position="12"/>
        <end position="35"/>
    </location>
</feature>
<dbReference type="PANTHER" id="PTHR33048:SF163">
    <property type="entry name" value="INTEGRAL MEMBRANE PROTEIN (AFU_ORTHOLOGUE AFUA_8G05510)"/>
    <property type="match status" value="1"/>
</dbReference>
<organism evidence="9">
    <name type="scientific">Mytilinidion resinicola</name>
    <dbReference type="NCBI Taxonomy" id="574789"/>
    <lineage>
        <taxon>Eukaryota</taxon>
        <taxon>Fungi</taxon>
        <taxon>Dikarya</taxon>
        <taxon>Ascomycota</taxon>
        <taxon>Pezizomycotina</taxon>
        <taxon>Dothideomycetes</taxon>
        <taxon>Pleosporomycetidae</taxon>
        <taxon>Mytilinidiales</taxon>
        <taxon>Mytilinidiaceae</taxon>
        <taxon>Mytilinidion</taxon>
    </lineage>
</organism>
<dbReference type="EMBL" id="MU003721">
    <property type="protein sequence ID" value="KAF2802691.1"/>
    <property type="molecule type" value="Genomic_DNA"/>
</dbReference>
<evidence type="ECO:0000256" key="2">
    <source>
        <dbReference type="ARBA" id="ARBA00022692"/>
    </source>
</evidence>
<keyword evidence="3 7" id="KW-1133">Transmembrane helix</keyword>
<evidence type="ECO:0000256" key="6">
    <source>
        <dbReference type="SAM" id="MobiDB-lite"/>
    </source>
</evidence>
<dbReference type="AlphaFoldDB" id="A0A6A6Y1J8"/>
<comment type="similarity">
    <text evidence="5">Belongs to the SAT4 family.</text>
</comment>
<feature type="region of interest" description="Disordered" evidence="6">
    <location>
        <begin position="351"/>
        <end position="382"/>
    </location>
</feature>
<dbReference type="Pfam" id="PF20684">
    <property type="entry name" value="Fung_rhodopsin"/>
    <property type="match status" value="1"/>
</dbReference>
<reference evidence="11" key="3">
    <citation type="submission" date="2025-04" db="UniProtKB">
        <authorList>
            <consortium name="RefSeq"/>
        </authorList>
    </citation>
    <scope>IDENTIFICATION</scope>
    <source>
        <strain evidence="11">CBS 304.34</strain>
    </source>
</reference>
<name>A0A6A6Y1J8_9PEZI</name>
<accession>A0A6A6Y1J8</accession>
<evidence type="ECO:0000256" key="1">
    <source>
        <dbReference type="ARBA" id="ARBA00004141"/>
    </source>
</evidence>
<evidence type="ECO:0000259" key="8">
    <source>
        <dbReference type="Pfam" id="PF20684"/>
    </source>
</evidence>
<dbReference type="InterPro" id="IPR052337">
    <property type="entry name" value="SAT4-like"/>
</dbReference>
<evidence type="ECO:0000256" key="5">
    <source>
        <dbReference type="ARBA" id="ARBA00038359"/>
    </source>
</evidence>
<evidence type="ECO:0000313" key="10">
    <source>
        <dbReference type="Proteomes" id="UP000504636"/>
    </source>
</evidence>
<dbReference type="InterPro" id="IPR049326">
    <property type="entry name" value="Rhodopsin_dom_fungi"/>
</dbReference>
<dbReference type="GO" id="GO:0016020">
    <property type="term" value="C:membrane"/>
    <property type="evidence" value="ECO:0007669"/>
    <property type="project" value="UniProtKB-SubCell"/>
</dbReference>
<dbReference type="Proteomes" id="UP000504636">
    <property type="component" value="Unplaced"/>
</dbReference>
<feature type="transmembrane region" description="Helical" evidence="7">
    <location>
        <begin position="47"/>
        <end position="66"/>
    </location>
</feature>
<dbReference type="OrthoDB" id="4682787at2759"/>
<keyword evidence="10" id="KW-1185">Reference proteome</keyword>
<reference evidence="11" key="2">
    <citation type="submission" date="2020-04" db="EMBL/GenBank/DDBJ databases">
        <authorList>
            <consortium name="NCBI Genome Project"/>
        </authorList>
    </citation>
    <scope>NUCLEOTIDE SEQUENCE</scope>
    <source>
        <strain evidence="11">CBS 304.34</strain>
    </source>
</reference>
<comment type="subcellular location">
    <subcellularLocation>
        <location evidence="1">Membrane</location>
        <topology evidence="1">Multi-pass membrane protein</topology>
    </subcellularLocation>
</comment>
<evidence type="ECO:0000313" key="9">
    <source>
        <dbReference type="EMBL" id="KAF2802691.1"/>
    </source>
</evidence>
<feature type="transmembrane region" description="Helical" evidence="7">
    <location>
        <begin position="126"/>
        <end position="151"/>
    </location>
</feature>
<dbReference type="RefSeq" id="XP_033569655.1">
    <property type="nucleotide sequence ID" value="XM_033726986.1"/>
</dbReference>
<evidence type="ECO:0000256" key="7">
    <source>
        <dbReference type="SAM" id="Phobius"/>
    </source>
</evidence>
<sequence length="382" mass="41734">MAPEKITFNDRGPAIVGALIPITILGTLFVVWRLIVSFRAKGKLTLSDYLIILSVILNIVANAFSIKSAYQGQGRHITDPSILPTLVQCFKSIYIAQVTNVFGMAFLKMSISSYLITLNFSPTYRWIIWLSLFLVVTCNFILPSIVLFGNCRPLSLRWNRKQPGSCWPKQVNAASGYTQSASNIVTDIIYSASPLVYLASVQLAKSTQWGLRAVFLLGLLGTACSIAKLFKLNSLQSAKDTTYESVDLTIWSSAEVGMGLIVSCLPPLRKTFDTFLRRIVPNLSSGTRVTRANNFHLKSYEITKPTSVVHNFGAKDNDSEWAILPDEPGDIAGGKAVGKGKGILRTTAVEVVDESSHGSQSGGSASRDSFQRGEWRGQGVGR</sequence>
<gene>
    <name evidence="9 11" type="ORF">BDZ99DRAFT_550561</name>
</gene>
<dbReference type="GeneID" id="54467879"/>
<protein>
    <recommendedName>
        <fullName evidence="8">Rhodopsin domain-containing protein</fullName>
    </recommendedName>
</protein>
<evidence type="ECO:0000313" key="11">
    <source>
        <dbReference type="RefSeq" id="XP_033569655.1"/>
    </source>
</evidence>
<reference evidence="9 11" key="1">
    <citation type="journal article" date="2020" name="Stud. Mycol.">
        <title>101 Dothideomycetes genomes: a test case for predicting lifestyles and emergence of pathogens.</title>
        <authorList>
            <person name="Haridas S."/>
            <person name="Albert R."/>
            <person name="Binder M."/>
            <person name="Bloem J."/>
            <person name="Labutti K."/>
            <person name="Salamov A."/>
            <person name="Andreopoulos B."/>
            <person name="Baker S."/>
            <person name="Barry K."/>
            <person name="Bills G."/>
            <person name="Bluhm B."/>
            <person name="Cannon C."/>
            <person name="Castanera R."/>
            <person name="Culley D."/>
            <person name="Daum C."/>
            <person name="Ezra D."/>
            <person name="Gonzalez J."/>
            <person name="Henrissat B."/>
            <person name="Kuo A."/>
            <person name="Liang C."/>
            <person name="Lipzen A."/>
            <person name="Lutzoni F."/>
            <person name="Magnuson J."/>
            <person name="Mondo S."/>
            <person name="Nolan M."/>
            <person name="Ohm R."/>
            <person name="Pangilinan J."/>
            <person name="Park H.-J."/>
            <person name="Ramirez L."/>
            <person name="Alfaro M."/>
            <person name="Sun H."/>
            <person name="Tritt A."/>
            <person name="Yoshinaga Y."/>
            <person name="Zwiers L.-H."/>
            <person name="Turgeon B."/>
            <person name="Goodwin S."/>
            <person name="Spatafora J."/>
            <person name="Crous P."/>
            <person name="Grigoriev I."/>
        </authorList>
    </citation>
    <scope>NUCLEOTIDE SEQUENCE</scope>
    <source>
        <strain evidence="9 11">CBS 304.34</strain>
    </source>
</reference>
<keyword evidence="4 7" id="KW-0472">Membrane</keyword>
<feature type="compositionally biased region" description="Low complexity" evidence="6">
    <location>
        <begin position="357"/>
        <end position="366"/>
    </location>
</feature>
<dbReference type="PANTHER" id="PTHR33048">
    <property type="entry name" value="PTH11-LIKE INTEGRAL MEMBRANE PROTEIN (AFU_ORTHOLOGUE AFUA_5G11245)"/>
    <property type="match status" value="1"/>
</dbReference>
<feature type="transmembrane region" description="Helical" evidence="7">
    <location>
        <begin position="101"/>
        <end position="120"/>
    </location>
</feature>
<feature type="domain" description="Rhodopsin" evidence="8">
    <location>
        <begin position="33"/>
        <end position="272"/>
    </location>
</feature>
<evidence type="ECO:0000256" key="3">
    <source>
        <dbReference type="ARBA" id="ARBA00022989"/>
    </source>
</evidence>
<keyword evidence="2 7" id="KW-0812">Transmembrane</keyword>
<evidence type="ECO:0000256" key="4">
    <source>
        <dbReference type="ARBA" id="ARBA00023136"/>
    </source>
</evidence>